<feature type="domain" description="ABC transporter" evidence="4">
    <location>
        <begin position="6"/>
        <end position="239"/>
    </location>
</feature>
<sequence length="502" mass="53998">MSSPVIELDHVSKRYPNGFVALEKVSLSFFPGEIHALLGENGAGKSTLMNILYGVHEPTEGGVLMNGRQVIHRRPADAIANGIGMVHQHFKLVAPFTVAENLALVARGERKKLFRRHADIRAFMQAYGVELDPAAVVGQLPLALQQRVEILKALVNDTRVLLLDEPSTILTPKEISELYDTARRICANGTAVAVVTHNVDEVLSHADRYTILRRGKTNGSGLTAGCTSAELVEKIVGRAVASGTRIGSLRRAGSERIRVEAVSLRPASGSAGLHNITLTLREREVIGVAGVEGNGQTELFELLAGQRKADSGAITRSGDDVTVALVPQDRHHEGLSLDLPVSQNLLYPKIMQGQYRRLGLLDHAAIAMRAREMIERSDIRTHSHASPARSLSGGNQQKIVVARAMAELASVVVVYQPTRGLDVAAAEAVLTRLAEAADAGTSVMIISSNIEELIRMSDRIVVMNGGRITGEVAGEEMSIERIGTLMTVGRDKQPSAAGEQHV</sequence>
<evidence type="ECO:0000313" key="5">
    <source>
        <dbReference type="EMBL" id="KGT94302.1"/>
    </source>
</evidence>
<organism evidence="5 6">
    <name type="scientific">Erwinia typographi</name>
    <dbReference type="NCBI Taxonomy" id="371042"/>
    <lineage>
        <taxon>Bacteria</taxon>
        <taxon>Pseudomonadati</taxon>
        <taxon>Pseudomonadota</taxon>
        <taxon>Gammaproteobacteria</taxon>
        <taxon>Enterobacterales</taxon>
        <taxon>Erwiniaceae</taxon>
        <taxon>Erwinia</taxon>
    </lineage>
</organism>
<feature type="domain" description="ABC transporter" evidence="4">
    <location>
        <begin position="257"/>
        <end position="490"/>
    </location>
</feature>
<accession>A0A0A3Z5D5</accession>
<dbReference type="eggNOG" id="COG3845">
    <property type="taxonomic scope" value="Bacteria"/>
</dbReference>
<dbReference type="InterPro" id="IPR050107">
    <property type="entry name" value="ABC_carbohydrate_import_ATPase"/>
</dbReference>
<evidence type="ECO:0000256" key="1">
    <source>
        <dbReference type="ARBA" id="ARBA00006526"/>
    </source>
</evidence>
<dbReference type="RefSeq" id="WP_034891225.1">
    <property type="nucleotide sequence ID" value="NZ_JRUQ01000028.1"/>
</dbReference>
<dbReference type="STRING" id="371042.NG99_09090"/>
<dbReference type="Gene3D" id="3.40.50.300">
    <property type="entry name" value="P-loop containing nucleotide triphosphate hydrolases"/>
    <property type="match status" value="2"/>
</dbReference>
<evidence type="ECO:0000313" key="6">
    <source>
        <dbReference type="Proteomes" id="UP000030351"/>
    </source>
</evidence>
<evidence type="ECO:0000259" key="4">
    <source>
        <dbReference type="PROSITE" id="PS50893"/>
    </source>
</evidence>
<dbReference type="SMART" id="SM00382">
    <property type="entry name" value="AAA"/>
    <property type="match status" value="2"/>
</dbReference>
<comment type="caution">
    <text evidence="5">The sequence shown here is derived from an EMBL/GenBank/DDBJ whole genome shotgun (WGS) entry which is preliminary data.</text>
</comment>
<evidence type="ECO:0000256" key="2">
    <source>
        <dbReference type="ARBA" id="ARBA00022741"/>
    </source>
</evidence>
<dbReference type="CDD" id="cd03216">
    <property type="entry name" value="ABC_Carb_Monos_I"/>
    <property type="match status" value="1"/>
</dbReference>
<dbReference type="InterPro" id="IPR003439">
    <property type="entry name" value="ABC_transporter-like_ATP-bd"/>
</dbReference>
<gene>
    <name evidence="5" type="ORF">NG99_09090</name>
</gene>
<dbReference type="CDD" id="cd03215">
    <property type="entry name" value="ABC_Carb_Monos_II"/>
    <property type="match status" value="1"/>
</dbReference>
<dbReference type="PROSITE" id="PS50893">
    <property type="entry name" value="ABC_TRANSPORTER_2"/>
    <property type="match status" value="2"/>
</dbReference>
<dbReference type="InterPro" id="IPR003593">
    <property type="entry name" value="AAA+_ATPase"/>
</dbReference>
<dbReference type="GO" id="GO:0016887">
    <property type="term" value="F:ATP hydrolysis activity"/>
    <property type="evidence" value="ECO:0007669"/>
    <property type="project" value="InterPro"/>
</dbReference>
<dbReference type="InterPro" id="IPR027417">
    <property type="entry name" value="P-loop_NTPase"/>
</dbReference>
<dbReference type="Proteomes" id="UP000030351">
    <property type="component" value="Unassembled WGS sequence"/>
</dbReference>
<dbReference type="OrthoDB" id="9776369at2"/>
<comment type="similarity">
    <text evidence="1">Belongs to the ABC transporter superfamily. Drug exporter-2 (TC 3.A.1.117) family.</text>
</comment>
<proteinExistence type="inferred from homology"/>
<keyword evidence="6" id="KW-1185">Reference proteome</keyword>
<dbReference type="PROSITE" id="PS00211">
    <property type="entry name" value="ABC_TRANSPORTER_1"/>
    <property type="match status" value="1"/>
</dbReference>
<dbReference type="SUPFAM" id="SSF52540">
    <property type="entry name" value="P-loop containing nucleoside triphosphate hydrolases"/>
    <property type="match status" value="2"/>
</dbReference>
<dbReference type="PANTHER" id="PTHR43790:SF4">
    <property type="entry name" value="GUANOSINE IMPORT ATP-BINDING PROTEIN NUPO"/>
    <property type="match status" value="1"/>
</dbReference>
<dbReference type="AlphaFoldDB" id="A0A0A3Z5D5"/>
<dbReference type="InterPro" id="IPR017871">
    <property type="entry name" value="ABC_transporter-like_CS"/>
</dbReference>
<name>A0A0A3Z5D5_9GAMM</name>
<evidence type="ECO:0000256" key="3">
    <source>
        <dbReference type="ARBA" id="ARBA00022840"/>
    </source>
</evidence>
<reference evidence="5 6" key="1">
    <citation type="submission" date="2014-10" db="EMBL/GenBank/DDBJ databases">
        <title>Genome sequence of Erwinia typographi M043b.</title>
        <authorList>
            <person name="Chan K.-G."/>
            <person name="Tan W.-S."/>
        </authorList>
    </citation>
    <scope>NUCLEOTIDE SEQUENCE [LARGE SCALE GENOMIC DNA]</scope>
    <source>
        <strain evidence="5 6">M043b</strain>
    </source>
</reference>
<keyword evidence="2" id="KW-0547">Nucleotide-binding</keyword>
<dbReference type="EMBL" id="JRUQ01000028">
    <property type="protein sequence ID" value="KGT94302.1"/>
    <property type="molecule type" value="Genomic_DNA"/>
</dbReference>
<protein>
    <submittedName>
        <fullName evidence="5">ABC transporter</fullName>
    </submittedName>
</protein>
<dbReference type="GO" id="GO:0005524">
    <property type="term" value="F:ATP binding"/>
    <property type="evidence" value="ECO:0007669"/>
    <property type="project" value="UniProtKB-KW"/>
</dbReference>
<dbReference type="PANTHER" id="PTHR43790">
    <property type="entry name" value="CARBOHYDRATE TRANSPORT ATP-BINDING PROTEIN MG119-RELATED"/>
    <property type="match status" value="1"/>
</dbReference>
<keyword evidence="3" id="KW-0067">ATP-binding</keyword>
<dbReference type="Pfam" id="PF00005">
    <property type="entry name" value="ABC_tran"/>
    <property type="match status" value="2"/>
</dbReference>